<evidence type="ECO:0000256" key="6">
    <source>
        <dbReference type="SAM" id="Phobius"/>
    </source>
</evidence>
<dbReference type="PANTHER" id="PTHR19282">
    <property type="entry name" value="TETRASPANIN"/>
    <property type="match status" value="1"/>
</dbReference>
<organism evidence="7">
    <name type="scientific">Menopon gallinae</name>
    <name type="common">poultry shaft louse</name>
    <dbReference type="NCBI Taxonomy" id="328185"/>
    <lineage>
        <taxon>Eukaryota</taxon>
        <taxon>Metazoa</taxon>
        <taxon>Ecdysozoa</taxon>
        <taxon>Arthropoda</taxon>
        <taxon>Hexapoda</taxon>
        <taxon>Insecta</taxon>
        <taxon>Pterygota</taxon>
        <taxon>Neoptera</taxon>
        <taxon>Paraneoptera</taxon>
        <taxon>Psocodea</taxon>
        <taxon>Troctomorpha</taxon>
        <taxon>Phthiraptera</taxon>
        <taxon>Amblycera</taxon>
        <taxon>Menoponidae</taxon>
        <taxon>Menopon</taxon>
    </lineage>
</organism>
<feature type="region of interest" description="Disordered" evidence="5">
    <location>
        <begin position="316"/>
        <end position="340"/>
    </location>
</feature>
<protein>
    <recommendedName>
        <fullName evidence="8">Tetraspanin</fullName>
    </recommendedName>
</protein>
<evidence type="ECO:0000256" key="4">
    <source>
        <dbReference type="ARBA" id="ARBA00023136"/>
    </source>
</evidence>
<evidence type="ECO:0000256" key="2">
    <source>
        <dbReference type="ARBA" id="ARBA00022692"/>
    </source>
</evidence>
<keyword evidence="3 6" id="KW-1133">Transmembrane helix</keyword>
<dbReference type="AlphaFoldDB" id="A0AAW2IGT7"/>
<dbReference type="InterPro" id="IPR008952">
    <property type="entry name" value="Tetraspanin_EC2_sf"/>
</dbReference>
<dbReference type="Pfam" id="PF00335">
    <property type="entry name" value="Tetraspanin"/>
    <property type="match status" value="1"/>
</dbReference>
<evidence type="ECO:0000256" key="1">
    <source>
        <dbReference type="ARBA" id="ARBA00004141"/>
    </source>
</evidence>
<gene>
    <name evidence="7" type="ORF">PYX00_002303</name>
</gene>
<evidence type="ECO:0000256" key="5">
    <source>
        <dbReference type="SAM" id="MobiDB-lite"/>
    </source>
</evidence>
<feature type="transmembrane region" description="Helical" evidence="6">
    <location>
        <begin position="51"/>
        <end position="72"/>
    </location>
</feature>
<dbReference type="CDD" id="cd03127">
    <property type="entry name" value="tetraspanin_LEL"/>
    <property type="match status" value="1"/>
</dbReference>
<evidence type="ECO:0000256" key="3">
    <source>
        <dbReference type="ARBA" id="ARBA00022989"/>
    </source>
</evidence>
<comment type="subcellular location">
    <subcellularLocation>
        <location evidence="1">Membrane</location>
        <topology evidence="1">Multi-pass membrane protein</topology>
    </subcellularLocation>
</comment>
<reference evidence="7" key="1">
    <citation type="journal article" date="2024" name="Gigascience">
        <title>Chromosome-level genome of the poultry shaft louse Menopon gallinae provides insight into the host-switching and adaptive evolution of parasitic lice.</title>
        <authorList>
            <person name="Xu Y."/>
            <person name="Ma L."/>
            <person name="Liu S."/>
            <person name="Liang Y."/>
            <person name="Liu Q."/>
            <person name="He Z."/>
            <person name="Tian L."/>
            <person name="Duan Y."/>
            <person name="Cai W."/>
            <person name="Li H."/>
            <person name="Song F."/>
        </authorList>
    </citation>
    <scope>NUCLEOTIDE SEQUENCE</scope>
    <source>
        <strain evidence="7">Cailab_2023a</strain>
    </source>
</reference>
<feature type="transmembrane region" description="Helical" evidence="6">
    <location>
        <begin position="192"/>
        <end position="214"/>
    </location>
</feature>
<dbReference type="EMBL" id="JARGDH010000001">
    <property type="protein sequence ID" value="KAL0281267.1"/>
    <property type="molecule type" value="Genomic_DNA"/>
</dbReference>
<dbReference type="Gene3D" id="1.10.1450.10">
    <property type="entry name" value="Tetraspanin"/>
    <property type="match status" value="1"/>
</dbReference>
<dbReference type="PANTHER" id="PTHR19282:SF554">
    <property type="entry name" value="ANTIGEN, PUTATIVE-RELATED"/>
    <property type="match status" value="1"/>
</dbReference>
<feature type="transmembrane region" description="Helical" evidence="6">
    <location>
        <begin position="79"/>
        <end position="102"/>
    </location>
</feature>
<dbReference type="SUPFAM" id="SSF48652">
    <property type="entry name" value="Tetraspanin"/>
    <property type="match status" value="1"/>
</dbReference>
<feature type="compositionally biased region" description="Polar residues" evidence="5">
    <location>
        <begin position="325"/>
        <end position="334"/>
    </location>
</feature>
<name>A0AAW2IGT7_9NEOP</name>
<sequence length="350" mass="39863">MNYYRLWIYTCNAVLFISVLGFVIVAGKVVIVDPRRTLIPGLTLHEPSLLYAYLALFTQSGVLQLLGCIGALKLNEKLLNMYWILLLFLLFGDAFIGIVWIFRFDKMYTDLKPLLKQRLQAEYGVNEEFTNIWDSIQRDFQCCGVEGPQDFNDIDLTQRNAKKSNDSVERTNFRSEQIGCEVKLKKWLRDSAHVLGVLGYCVIAFLKLCFLGILRYEIKEMIQKIKMLQGELQPPILLLSAETPNENPEINSPTSPHICNHLDNSILTSTSGKHQNPIESGMTQQNHRLFNNILTNDTGNDSDTNSHCALLIDGDDIPPKKQHNRMSSNGNNNFESHELQDLLLRNSAQI</sequence>
<keyword evidence="2 6" id="KW-0812">Transmembrane</keyword>
<comment type="caution">
    <text evidence="7">The sequence shown here is derived from an EMBL/GenBank/DDBJ whole genome shotgun (WGS) entry which is preliminary data.</text>
</comment>
<feature type="transmembrane region" description="Helical" evidence="6">
    <location>
        <begin position="7"/>
        <end position="31"/>
    </location>
</feature>
<evidence type="ECO:0000313" key="7">
    <source>
        <dbReference type="EMBL" id="KAL0281267.1"/>
    </source>
</evidence>
<evidence type="ECO:0008006" key="8">
    <source>
        <dbReference type="Google" id="ProtNLM"/>
    </source>
</evidence>
<proteinExistence type="predicted"/>
<keyword evidence="4 6" id="KW-0472">Membrane</keyword>
<dbReference type="InterPro" id="IPR018499">
    <property type="entry name" value="Tetraspanin/Peripherin"/>
</dbReference>
<dbReference type="GO" id="GO:0005886">
    <property type="term" value="C:plasma membrane"/>
    <property type="evidence" value="ECO:0007669"/>
    <property type="project" value="TreeGrafter"/>
</dbReference>
<accession>A0AAW2IGT7</accession>